<feature type="compositionally biased region" description="Polar residues" evidence="1">
    <location>
        <begin position="95"/>
        <end position="112"/>
    </location>
</feature>
<feature type="compositionally biased region" description="Polar residues" evidence="1">
    <location>
        <begin position="251"/>
        <end position="263"/>
    </location>
</feature>
<proteinExistence type="predicted"/>
<evidence type="ECO:0000313" key="4">
    <source>
        <dbReference type="Proteomes" id="UP000006039"/>
    </source>
</evidence>
<dbReference type="GeneID" id="20354491"/>
<dbReference type="STRING" id="644352.J3PKH7"/>
<reference evidence="3" key="5">
    <citation type="submission" date="2018-04" db="UniProtKB">
        <authorList>
            <consortium name="EnsemblFungi"/>
        </authorList>
    </citation>
    <scope>IDENTIFICATION</scope>
    <source>
        <strain evidence="3">R3-111a-1</strain>
    </source>
</reference>
<dbReference type="eggNOG" id="KOG2169">
    <property type="taxonomic scope" value="Eukaryota"/>
</dbReference>
<feature type="region of interest" description="Disordered" evidence="1">
    <location>
        <begin position="778"/>
        <end position="829"/>
    </location>
</feature>
<feature type="region of interest" description="Disordered" evidence="1">
    <location>
        <begin position="1373"/>
        <end position="1423"/>
    </location>
</feature>
<dbReference type="Gene3D" id="3.30.40.10">
    <property type="entry name" value="Zinc/RING finger domain, C3HC4 (zinc finger)"/>
    <property type="match status" value="1"/>
</dbReference>
<dbReference type="PANTHER" id="PTHR10782:SF4">
    <property type="entry name" value="TONALLI, ISOFORM E"/>
    <property type="match status" value="1"/>
</dbReference>
<dbReference type="GO" id="GO:0000785">
    <property type="term" value="C:chromatin"/>
    <property type="evidence" value="ECO:0007669"/>
    <property type="project" value="TreeGrafter"/>
</dbReference>
<feature type="region of interest" description="Disordered" evidence="1">
    <location>
        <begin position="1"/>
        <end position="115"/>
    </location>
</feature>
<feature type="compositionally biased region" description="Pro residues" evidence="1">
    <location>
        <begin position="281"/>
        <end position="299"/>
    </location>
</feature>
<evidence type="ECO:0000313" key="2">
    <source>
        <dbReference type="EMBL" id="EJT68389.1"/>
    </source>
</evidence>
<feature type="compositionally biased region" description="Pro residues" evidence="1">
    <location>
        <begin position="388"/>
        <end position="403"/>
    </location>
</feature>
<reference evidence="4" key="1">
    <citation type="submission" date="2010-07" db="EMBL/GenBank/DDBJ databases">
        <title>The genome sequence of Gaeumannomyces graminis var. tritici strain R3-111a-1.</title>
        <authorList>
            <consortium name="The Broad Institute Genome Sequencing Platform"/>
            <person name="Ma L.-J."/>
            <person name="Dead R."/>
            <person name="Young S."/>
            <person name="Zeng Q."/>
            <person name="Koehrsen M."/>
            <person name="Alvarado L."/>
            <person name="Berlin A."/>
            <person name="Chapman S.B."/>
            <person name="Chen Z."/>
            <person name="Freedman E."/>
            <person name="Gellesch M."/>
            <person name="Goldberg J."/>
            <person name="Griggs A."/>
            <person name="Gujja S."/>
            <person name="Heilman E.R."/>
            <person name="Heiman D."/>
            <person name="Hepburn T."/>
            <person name="Howarth C."/>
            <person name="Jen D."/>
            <person name="Larson L."/>
            <person name="Mehta T."/>
            <person name="Neiman D."/>
            <person name="Pearson M."/>
            <person name="Roberts A."/>
            <person name="Saif S."/>
            <person name="Shea T."/>
            <person name="Shenoy N."/>
            <person name="Sisk P."/>
            <person name="Stolte C."/>
            <person name="Sykes S."/>
            <person name="Walk T."/>
            <person name="White J."/>
            <person name="Yandava C."/>
            <person name="Haas B."/>
            <person name="Nusbaum C."/>
            <person name="Birren B."/>
        </authorList>
    </citation>
    <scope>NUCLEOTIDE SEQUENCE [LARGE SCALE GENOMIC DNA]</scope>
    <source>
        <strain evidence="4">R3-111a-1</strain>
    </source>
</reference>
<accession>J3PKH7</accession>
<dbReference type="GO" id="GO:0016925">
    <property type="term" value="P:protein sumoylation"/>
    <property type="evidence" value="ECO:0007669"/>
    <property type="project" value="TreeGrafter"/>
</dbReference>
<reference evidence="2" key="3">
    <citation type="submission" date="2010-09" db="EMBL/GenBank/DDBJ databases">
        <title>Annotation of Gaeumannomyces graminis var. tritici R3-111a-1.</title>
        <authorList>
            <consortium name="The Broad Institute Genome Sequencing Platform"/>
            <person name="Ma L.-J."/>
            <person name="Dead R."/>
            <person name="Young S.K."/>
            <person name="Zeng Q."/>
            <person name="Gargeya S."/>
            <person name="Fitzgerald M."/>
            <person name="Haas B."/>
            <person name="Abouelleil A."/>
            <person name="Alvarado L."/>
            <person name="Arachchi H.M."/>
            <person name="Berlin A."/>
            <person name="Brown A."/>
            <person name="Chapman S.B."/>
            <person name="Chen Z."/>
            <person name="Dunbar C."/>
            <person name="Freedman E."/>
            <person name="Gearin G."/>
            <person name="Gellesch M."/>
            <person name="Goldberg J."/>
            <person name="Griggs A."/>
            <person name="Gujja S."/>
            <person name="Heiman D."/>
            <person name="Howarth C."/>
            <person name="Larson L."/>
            <person name="Lui A."/>
            <person name="MacDonald P.J.P."/>
            <person name="Mehta T."/>
            <person name="Montmayeur A."/>
            <person name="Murphy C."/>
            <person name="Neiman D."/>
            <person name="Pearson M."/>
            <person name="Priest M."/>
            <person name="Roberts A."/>
            <person name="Saif S."/>
            <person name="Shea T."/>
            <person name="Shenoy N."/>
            <person name="Sisk P."/>
            <person name="Stolte C."/>
            <person name="Sykes S."/>
            <person name="Yandava C."/>
            <person name="Wortman J."/>
            <person name="Nusbaum C."/>
            <person name="Birren B."/>
        </authorList>
    </citation>
    <scope>NUCLEOTIDE SEQUENCE</scope>
    <source>
        <strain evidence="2">R3-111a-1</strain>
    </source>
</reference>
<feature type="region of interest" description="Disordered" evidence="1">
    <location>
        <begin position="224"/>
        <end position="337"/>
    </location>
</feature>
<feature type="region of interest" description="Disordered" evidence="1">
    <location>
        <begin position="379"/>
        <end position="456"/>
    </location>
</feature>
<sequence>MHAPVAASQSLTVSSREADASLWPSGENATELTPPLCPSNVARENIADWIRCRGSKRGGSNHRQQPTGGRRHKQAAAQSHITSPTAARGPLSPGRPQSHTAASKQSSGSSRTVPPATLAIDGLRSMYCSPDPYHRYLPLRSRRDHDFDYSSDEDDVQIDEPRPARPSPRVLPLLPLPPLFVSWRPATGPNIQKAADPIAILAGHPVSTSTPRDRLRRRTLALTCRDRPRRLPMLPPPTNISGPWEEAPASMDNNPRTKQTVNQKPRPGLPPQLQPHSANVPQPPSAGPNVLPSPAPSDEPSPTAAIPQDSANQNPPSDDAPQSMERSGPVPDASHSIPVTEARTSVAAGFIDDQAQNIRRVSPARPAPMLTLDTSRFQSPPVAAHAPGPSPAPVHAAFPPPPQQHMSPNGASTNTPASAAPLGPRTPVQSPQVQAGNLPKRRRIEPAPSPSGGTTVALQNHLSTIFRYMTKSLDRSRMRLVTDAHTKGDFTFLHIHQTFCAWSRGELAPLSDACRIQRSVIDKTFGILAKILEGNQNLAPASFQFFASFPGPLASAITEPWAKFVNNLAINWESMVHVAFSQNRPLLVSEMICFFGCRSAIMQKLLFTANRRSLGVIDDRVGEAMDVVFAQDQQEAMSSPDLQVDGSYSWQYLEARSQGVVNQYRAWVMSVRRPVPGQNGPISGTSWHPPLTVSSPQFFQSPTAFSAPPQQPQPTQPTAHPGQMHWRNGQLSATSPVVENLRHPAYATQAQGLPQTISPGAQGGYRAWVMSVRRPVPGQNGPISGTSWHPPLTVSSPQFFQSPTAFSAPPQQPQPTQPTAHPGQMHWRNGQLSATSPVVENLRHPAYATQAQGLPQTISPGAQGGVYSNAPRRQSSEPTPRHFPGGQSFQPQSYATVPAAQASPRLHDGQPVLPQSHVSHPAQTPLRHPHHQQLIQDYRRQSLSLVQGGHPTPPVLPSNYILPPGPGQHVVFPSEVHGATAHSMMSTRTNFLPINVNMQGRMYQFHQMPPAAAGFPSALTPQNASRQVLPPLLPPPGVLIPRPDYAHGQYDESSFSMTLHQIHLRSPVRTSRLLNNKRESQERHYQFVNGFAVAPVVIRSDSRCTTELTFDVDDETLSRLSKPVSQQDGEPKVPVCEYEDGTLRMRLRCCNISGPTADMSQSKWFNTESSWPAHIFIMLNGKTALTPRRKPHYGKDLPVELTLYVIGGKNQVKIALAMLRVPVEYYAIAVEIIITKSHSSLWNQIRNDQVIPPEKTLEVIRKRISVNNDNDDDSIMVVTEELPIDLADPFSAIMFETPVRGATCTHLECFDLSNWLETRERKPQSRKCISHQADAVSGTLVHAALGGRFLLGVRKELESTGRLNARSIRVSADGSWKPVPDRNDDVNDDSGSDGDCKAKAAPSRRSKSKPARATSTSSMYPDVRALHPLLTDLT</sequence>
<reference evidence="3" key="4">
    <citation type="journal article" date="2015" name="G3 (Bethesda)">
        <title>Genome sequences of three phytopathogenic species of the Magnaporthaceae family of fungi.</title>
        <authorList>
            <person name="Okagaki L.H."/>
            <person name="Nunes C.C."/>
            <person name="Sailsbery J."/>
            <person name="Clay B."/>
            <person name="Brown D."/>
            <person name="John T."/>
            <person name="Oh Y."/>
            <person name="Young N."/>
            <person name="Fitzgerald M."/>
            <person name="Haas B.J."/>
            <person name="Zeng Q."/>
            <person name="Young S."/>
            <person name="Adiconis X."/>
            <person name="Fan L."/>
            <person name="Levin J.Z."/>
            <person name="Mitchell T.K."/>
            <person name="Okubara P.A."/>
            <person name="Farman M.L."/>
            <person name="Kohn L.M."/>
            <person name="Birren B."/>
            <person name="Ma L.-J."/>
            <person name="Dean R.A."/>
        </authorList>
    </citation>
    <scope>NUCLEOTIDE SEQUENCE</scope>
    <source>
        <strain evidence="3">R3-111a-1</strain>
    </source>
</reference>
<dbReference type="OrthoDB" id="27975at2759"/>
<name>J3PKH7_GAET3</name>
<dbReference type="EMBL" id="GL385502">
    <property type="protein sequence ID" value="EJT68389.1"/>
    <property type="molecule type" value="Genomic_DNA"/>
</dbReference>
<evidence type="ECO:0000313" key="3">
    <source>
        <dbReference type="EnsemblFungi" id="EJT68389"/>
    </source>
</evidence>
<organism evidence="2">
    <name type="scientific">Gaeumannomyces tritici (strain R3-111a-1)</name>
    <name type="common">Wheat and barley take-all root rot fungus</name>
    <name type="synonym">Gaeumannomyces graminis var. tritici</name>
    <dbReference type="NCBI Taxonomy" id="644352"/>
    <lineage>
        <taxon>Eukaryota</taxon>
        <taxon>Fungi</taxon>
        <taxon>Dikarya</taxon>
        <taxon>Ascomycota</taxon>
        <taxon>Pezizomycotina</taxon>
        <taxon>Sordariomycetes</taxon>
        <taxon>Sordariomycetidae</taxon>
        <taxon>Magnaporthales</taxon>
        <taxon>Magnaporthaceae</taxon>
        <taxon>Gaeumannomyces</taxon>
    </lineage>
</organism>
<feature type="compositionally biased region" description="Polar residues" evidence="1">
    <location>
        <begin position="76"/>
        <end position="85"/>
    </location>
</feature>
<feature type="compositionally biased region" description="Polar residues" evidence="1">
    <location>
        <begin position="781"/>
        <end position="800"/>
    </location>
</feature>
<feature type="compositionally biased region" description="Polar residues" evidence="1">
    <location>
        <begin position="851"/>
        <end position="860"/>
    </location>
</feature>
<feature type="compositionally biased region" description="Acidic residues" evidence="1">
    <location>
        <begin position="149"/>
        <end position="158"/>
    </location>
</feature>
<dbReference type="PANTHER" id="PTHR10782">
    <property type="entry name" value="ZINC FINGER MIZ DOMAIN-CONTAINING PROTEIN"/>
    <property type="match status" value="1"/>
</dbReference>
<feature type="region of interest" description="Disordered" evidence="1">
    <location>
        <begin position="851"/>
        <end position="931"/>
    </location>
</feature>
<dbReference type="HOGENOM" id="CLU_252254_0_0_1"/>
<feature type="compositionally biased region" description="Polar residues" evidence="1">
    <location>
        <begin position="404"/>
        <end position="417"/>
    </location>
</feature>
<feature type="region of interest" description="Disordered" evidence="1">
    <location>
        <begin position="146"/>
        <end position="170"/>
    </location>
</feature>
<dbReference type="InterPro" id="IPR013083">
    <property type="entry name" value="Znf_RING/FYVE/PHD"/>
</dbReference>
<keyword evidence="4" id="KW-1185">Reference proteome</keyword>
<dbReference type="VEuPathDB" id="FungiDB:GGTG_14033"/>
<gene>
    <name evidence="3" type="primary">20354491</name>
    <name evidence="2" type="ORF">GGTG_14033</name>
</gene>
<dbReference type="GO" id="GO:0061665">
    <property type="term" value="F:SUMO ligase activity"/>
    <property type="evidence" value="ECO:0007669"/>
    <property type="project" value="TreeGrafter"/>
</dbReference>
<dbReference type="EnsemblFungi" id="EJT68389">
    <property type="protein sequence ID" value="EJT68389"/>
    <property type="gene ID" value="GGTG_14033"/>
</dbReference>
<evidence type="ECO:0000256" key="1">
    <source>
        <dbReference type="SAM" id="MobiDB-lite"/>
    </source>
</evidence>
<protein>
    <submittedName>
        <fullName evidence="2 3">Uncharacterized protein</fullName>
    </submittedName>
</protein>
<dbReference type="RefSeq" id="XP_009230223.1">
    <property type="nucleotide sequence ID" value="XM_009231959.1"/>
</dbReference>
<dbReference type="Proteomes" id="UP000006039">
    <property type="component" value="Unassembled WGS sequence"/>
</dbReference>
<feature type="region of interest" description="Disordered" evidence="1">
    <location>
        <begin position="698"/>
        <end position="728"/>
    </location>
</feature>
<reference evidence="2" key="2">
    <citation type="submission" date="2010-07" db="EMBL/GenBank/DDBJ databases">
        <authorList>
            <consortium name="The Broad Institute Genome Sequencing Platform"/>
            <consortium name="Broad Institute Genome Sequencing Center for Infectious Disease"/>
            <person name="Ma L.-J."/>
            <person name="Dead R."/>
            <person name="Young S."/>
            <person name="Zeng Q."/>
            <person name="Koehrsen M."/>
            <person name="Alvarado L."/>
            <person name="Berlin A."/>
            <person name="Chapman S.B."/>
            <person name="Chen Z."/>
            <person name="Freedman E."/>
            <person name="Gellesch M."/>
            <person name="Goldberg J."/>
            <person name="Griggs A."/>
            <person name="Gujja S."/>
            <person name="Heilman E.R."/>
            <person name="Heiman D."/>
            <person name="Hepburn T."/>
            <person name="Howarth C."/>
            <person name="Jen D."/>
            <person name="Larson L."/>
            <person name="Mehta T."/>
            <person name="Neiman D."/>
            <person name="Pearson M."/>
            <person name="Roberts A."/>
            <person name="Saif S."/>
            <person name="Shea T."/>
            <person name="Shenoy N."/>
            <person name="Sisk P."/>
            <person name="Stolte C."/>
            <person name="Sykes S."/>
            <person name="Walk T."/>
            <person name="White J."/>
            <person name="Yandava C."/>
            <person name="Haas B."/>
            <person name="Nusbaum C."/>
            <person name="Birren B."/>
        </authorList>
    </citation>
    <scope>NUCLEOTIDE SEQUENCE</scope>
    <source>
        <strain evidence="2">R3-111a-1</strain>
    </source>
</reference>